<keyword evidence="1" id="KW-0808">Transferase</keyword>
<dbReference type="AlphaFoldDB" id="A0A3B0VEQ6"/>
<dbReference type="GO" id="GO:0032259">
    <property type="term" value="P:methylation"/>
    <property type="evidence" value="ECO:0007669"/>
    <property type="project" value="UniProtKB-KW"/>
</dbReference>
<proteinExistence type="predicted"/>
<sequence length="115" mass="13111">MNFTEHFFHQSPPPAPCVPHTSARLTCQDHKPLRLRLERLLSRAGVNVNGTRPYDFQVYNSSVYARIFAQGSLGLGESYMDGWWDSSVLDEFFFRVLRAGLAERVMTWKDGCAAI</sequence>
<name>A0A3B0VEQ6_9ZZZZ</name>
<protein>
    <submittedName>
        <fullName evidence="1">Cyclopropane-fatty-acyl-phospholipid synthase</fullName>
        <ecNumber evidence="1">2.1.1.79</ecNumber>
    </submittedName>
</protein>
<dbReference type="EC" id="2.1.1.79" evidence="1"/>
<accession>A0A3B0VEQ6</accession>
<evidence type="ECO:0000313" key="1">
    <source>
        <dbReference type="EMBL" id="VAW42005.1"/>
    </source>
</evidence>
<keyword evidence="1" id="KW-0489">Methyltransferase</keyword>
<reference evidence="1" key="1">
    <citation type="submission" date="2018-06" db="EMBL/GenBank/DDBJ databases">
        <authorList>
            <person name="Zhirakovskaya E."/>
        </authorList>
    </citation>
    <scope>NUCLEOTIDE SEQUENCE</scope>
</reference>
<dbReference type="EMBL" id="UOEX01000411">
    <property type="protein sequence ID" value="VAW42005.1"/>
    <property type="molecule type" value="Genomic_DNA"/>
</dbReference>
<feature type="non-terminal residue" evidence="1">
    <location>
        <position position="115"/>
    </location>
</feature>
<gene>
    <name evidence="1" type="ORF">MNBD_DELTA03-141</name>
</gene>
<organism evidence="1">
    <name type="scientific">hydrothermal vent metagenome</name>
    <dbReference type="NCBI Taxonomy" id="652676"/>
    <lineage>
        <taxon>unclassified sequences</taxon>
        <taxon>metagenomes</taxon>
        <taxon>ecological metagenomes</taxon>
    </lineage>
</organism>
<dbReference type="GO" id="GO:0008825">
    <property type="term" value="F:cyclopropane-fatty-acyl-phospholipid synthase activity"/>
    <property type="evidence" value="ECO:0007669"/>
    <property type="project" value="UniProtKB-EC"/>
</dbReference>